<dbReference type="PANTHER" id="PTHR45641">
    <property type="entry name" value="TETRATRICOPEPTIDE REPEAT PROTEIN (AFU_ORTHOLOGUE AFUA_6G03870)"/>
    <property type="match status" value="1"/>
</dbReference>
<accession>A0A9W7BIX7</accession>
<gene>
    <name evidence="4" type="ORF">TL16_g10971</name>
</gene>
<dbReference type="SMART" id="SM00028">
    <property type="entry name" value="TPR"/>
    <property type="match status" value="2"/>
</dbReference>
<dbReference type="PROSITE" id="PS50005">
    <property type="entry name" value="TPR"/>
    <property type="match status" value="1"/>
</dbReference>
<keyword evidence="2 3" id="KW-0802">TPR repeat</keyword>
<evidence type="ECO:0008006" key="6">
    <source>
        <dbReference type="Google" id="ProtNLM"/>
    </source>
</evidence>
<name>A0A9W7BIX7_9STRA</name>
<protein>
    <recommendedName>
        <fullName evidence="6">Kinesin light chain</fullName>
    </recommendedName>
</protein>
<organism evidence="4 5">
    <name type="scientific">Triparma laevis f. inornata</name>
    <dbReference type="NCBI Taxonomy" id="1714386"/>
    <lineage>
        <taxon>Eukaryota</taxon>
        <taxon>Sar</taxon>
        <taxon>Stramenopiles</taxon>
        <taxon>Ochrophyta</taxon>
        <taxon>Bolidophyceae</taxon>
        <taxon>Parmales</taxon>
        <taxon>Triparmaceae</taxon>
        <taxon>Triparma</taxon>
    </lineage>
</organism>
<dbReference type="InterPro" id="IPR019734">
    <property type="entry name" value="TPR_rpt"/>
</dbReference>
<dbReference type="InterPro" id="IPR011990">
    <property type="entry name" value="TPR-like_helical_dom_sf"/>
</dbReference>
<dbReference type="PANTHER" id="PTHR45641:SF1">
    <property type="entry name" value="AAA+ ATPASE DOMAIN-CONTAINING PROTEIN"/>
    <property type="match status" value="1"/>
</dbReference>
<dbReference type="Gene3D" id="1.25.40.10">
    <property type="entry name" value="Tetratricopeptide repeat domain"/>
    <property type="match status" value="1"/>
</dbReference>
<dbReference type="AlphaFoldDB" id="A0A9W7BIX7"/>
<keyword evidence="1" id="KW-0677">Repeat</keyword>
<evidence type="ECO:0000256" key="2">
    <source>
        <dbReference type="ARBA" id="ARBA00022803"/>
    </source>
</evidence>
<dbReference type="Proteomes" id="UP001162640">
    <property type="component" value="Unassembled WGS sequence"/>
</dbReference>
<proteinExistence type="predicted"/>
<evidence type="ECO:0000313" key="5">
    <source>
        <dbReference type="Proteomes" id="UP001162640"/>
    </source>
</evidence>
<evidence type="ECO:0000256" key="3">
    <source>
        <dbReference type="PROSITE-ProRule" id="PRU00339"/>
    </source>
</evidence>
<feature type="repeat" description="TPR" evidence="3">
    <location>
        <begin position="12"/>
        <end position="45"/>
    </location>
</feature>
<sequence length="131" mass="14737">MQVLGEVHKGTLDTLNSSGTVCFELENYEKALEYFEKALKGKEKKIGKVHPETLRTVMSMGAICMNLRDFGEAKELFKRALEGYEAQLGKDHGDTKTYSRNFKLCLEESGNSERLAELILSYSGLSFEEAD</sequence>
<evidence type="ECO:0000313" key="4">
    <source>
        <dbReference type="EMBL" id="GMH87819.1"/>
    </source>
</evidence>
<dbReference type="Pfam" id="PF13374">
    <property type="entry name" value="TPR_10"/>
    <property type="match status" value="1"/>
</dbReference>
<dbReference type="Pfam" id="PF13424">
    <property type="entry name" value="TPR_12"/>
    <property type="match status" value="1"/>
</dbReference>
<evidence type="ECO:0000256" key="1">
    <source>
        <dbReference type="ARBA" id="ARBA00022737"/>
    </source>
</evidence>
<dbReference type="EMBL" id="BLQM01000401">
    <property type="protein sequence ID" value="GMH87819.1"/>
    <property type="molecule type" value="Genomic_DNA"/>
</dbReference>
<comment type="caution">
    <text evidence="4">The sequence shown here is derived from an EMBL/GenBank/DDBJ whole genome shotgun (WGS) entry which is preliminary data.</text>
</comment>
<dbReference type="SUPFAM" id="SSF48452">
    <property type="entry name" value="TPR-like"/>
    <property type="match status" value="1"/>
</dbReference>
<reference evidence="5" key="1">
    <citation type="journal article" date="2023" name="Commun. Biol.">
        <title>Genome analysis of Parmales, the sister group of diatoms, reveals the evolutionary specialization of diatoms from phago-mixotrophs to photoautotrophs.</title>
        <authorList>
            <person name="Ban H."/>
            <person name="Sato S."/>
            <person name="Yoshikawa S."/>
            <person name="Yamada K."/>
            <person name="Nakamura Y."/>
            <person name="Ichinomiya M."/>
            <person name="Sato N."/>
            <person name="Blanc-Mathieu R."/>
            <person name="Endo H."/>
            <person name="Kuwata A."/>
            <person name="Ogata H."/>
        </authorList>
    </citation>
    <scope>NUCLEOTIDE SEQUENCE [LARGE SCALE GENOMIC DNA]</scope>
</reference>